<gene>
    <name evidence="1" type="ORF">UFOPK3417_00750</name>
</gene>
<sequence>MHRGADLGRVATDSRAMLVQNRPLLGESVNVHSRVVPVLGPLGHRSEGPLRPIPTDTDRRVRSLHSRGIVAGIGEREVLAGEIGGLLGEETHDALNGLVKPVEPLRKGAEVNAVSVALLLVPAGAEA</sequence>
<name>A0A6J7DQW8_9ZZZZ</name>
<reference evidence="1" key="1">
    <citation type="submission" date="2020-05" db="EMBL/GenBank/DDBJ databases">
        <authorList>
            <person name="Chiriac C."/>
            <person name="Salcher M."/>
            <person name="Ghai R."/>
            <person name="Kavagutti S V."/>
        </authorList>
    </citation>
    <scope>NUCLEOTIDE SEQUENCE</scope>
</reference>
<dbReference type="EMBL" id="CAFBLR010000055">
    <property type="protein sequence ID" value="CAB4871094.1"/>
    <property type="molecule type" value="Genomic_DNA"/>
</dbReference>
<protein>
    <submittedName>
        <fullName evidence="1">Unannotated protein</fullName>
    </submittedName>
</protein>
<accession>A0A6J7DQW8</accession>
<dbReference type="AlphaFoldDB" id="A0A6J7DQW8"/>
<evidence type="ECO:0000313" key="1">
    <source>
        <dbReference type="EMBL" id="CAB4871094.1"/>
    </source>
</evidence>
<proteinExistence type="predicted"/>
<organism evidence="1">
    <name type="scientific">freshwater metagenome</name>
    <dbReference type="NCBI Taxonomy" id="449393"/>
    <lineage>
        <taxon>unclassified sequences</taxon>
        <taxon>metagenomes</taxon>
        <taxon>ecological metagenomes</taxon>
    </lineage>
</organism>